<dbReference type="RefSeq" id="XP_069201229.1">
    <property type="nucleotide sequence ID" value="XM_069343405.1"/>
</dbReference>
<feature type="compositionally biased region" description="Low complexity" evidence="1">
    <location>
        <begin position="932"/>
        <end position="943"/>
    </location>
</feature>
<feature type="compositionally biased region" description="Low complexity" evidence="1">
    <location>
        <begin position="71"/>
        <end position="109"/>
    </location>
</feature>
<evidence type="ECO:0000256" key="1">
    <source>
        <dbReference type="SAM" id="MobiDB-lite"/>
    </source>
</evidence>
<feature type="compositionally biased region" description="Basic residues" evidence="1">
    <location>
        <begin position="977"/>
        <end position="987"/>
    </location>
</feature>
<comment type="caution">
    <text evidence="2">The sequence shown here is derived from an EMBL/GenBank/DDBJ whole genome shotgun (WGS) entry which is preliminary data.</text>
</comment>
<dbReference type="Proteomes" id="UP001562354">
    <property type="component" value="Unassembled WGS sequence"/>
</dbReference>
<feature type="region of interest" description="Disordered" evidence="1">
    <location>
        <begin position="223"/>
        <end position="539"/>
    </location>
</feature>
<protein>
    <submittedName>
        <fullName evidence="2">Uncharacterized protein</fullName>
    </submittedName>
</protein>
<feature type="region of interest" description="Disordered" evidence="1">
    <location>
        <begin position="932"/>
        <end position="1007"/>
    </location>
</feature>
<dbReference type="GeneID" id="95977565"/>
<feature type="region of interest" description="Disordered" evidence="1">
    <location>
        <begin position="561"/>
        <end position="627"/>
    </location>
</feature>
<name>A0ABR3PFW0_9PEZI</name>
<reference evidence="2 3" key="1">
    <citation type="submission" date="2024-07" db="EMBL/GenBank/DDBJ databases">
        <title>Draft sequence of the Neodothiora populina.</title>
        <authorList>
            <person name="Drown D.D."/>
            <person name="Schuette U.S."/>
            <person name="Buechlein A.B."/>
            <person name="Rusch D.R."/>
            <person name="Winton L.W."/>
            <person name="Adams G.A."/>
        </authorList>
    </citation>
    <scope>NUCLEOTIDE SEQUENCE [LARGE SCALE GENOMIC DNA]</scope>
    <source>
        <strain evidence="2 3">CPC 39397</strain>
    </source>
</reference>
<keyword evidence="3" id="KW-1185">Reference proteome</keyword>
<evidence type="ECO:0000313" key="2">
    <source>
        <dbReference type="EMBL" id="KAL1304955.1"/>
    </source>
</evidence>
<accession>A0ABR3PFW0</accession>
<feature type="compositionally biased region" description="Basic and acidic residues" evidence="1">
    <location>
        <begin position="522"/>
        <end position="533"/>
    </location>
</feature>
<organism evidence="2 3">
    <name type="scientific">Neodothiora populina</name>
    <dbReference type="NCBI Taxonomy" id="2781224"/>
    <lineage>
        <taxon>Eukaryota</taxon>
        <taxon>Fungi</taxon>
        <taxon>Dikarya</taxon>
        <taxon>Ascomycota</taxon>
        <taxon>Pezizomycotina</taxon>
        <taxon>Dothideomycetes</taxon>
        <taxon>Dothideomycetidae</taxon>
        <taxon>Dothideales</taxon>
        <taxon>Dothioraceae</taxon>
        <taxon>Neodothiora</taxon>
    </lineage>
</organism>
<gene>
    <name evidence="2" type="ORF">AAFC00_003865</name>
</gene>
<dbReference type="PANTHER" id="PTHR42068:SF1">
    <property type="entry name" value="YALI0B18964P"/>
    <property type="match status" value="1"/>
</dbReference>
<sequence length="1007" mass="107046">MPKNPLKGFARRKSSGNVLDLQAEQPATPAGSSFRVLERPHAVERRTSAQRPMSAMPFGQKGKSTEDLRHLGTNTNRGSGTTTLSGSSGYYDTSSSSARYSSTSTLPSSFDQENETTADDLFPAKTSHQVSRSEVQAAHGAIPHPPSFSARASKAMSFGMKKKQSSPPMMEEEVIETVPALPDNAAIRDRATTVSSYASTAVPPRLEASLGASDFSSDFGNMFEGLGDPKKESLPLPPPPRVHGSFMRSDSEPLYAARTSSRPINTPSPEPEPQRITRPSTLTHTKRYSWQSRTSNDGLMSPGLDTDMTSPRSSEFSQDTIKPQTGFGRFRPGYQPVPLRYASPGFEGDSLPNTPGFPPHVGTASSDDDASQEDEARPMARMEPKVLNSSMGLPPRPQYDQRTNGYAQHPALAIVKNGNGPTNTGDDDTTGKDSQTTTPRAASVQPHVEDEAIFPASPRGTPSLTVHPASQRRPGPGAAHSPQKKMTRAQFEKQRAAPEDEESESSEESDDGYDDGDEEERQAEMIRQRRKQEANLAVYRQQMMKESGSQHTDMLQRPGFDRASLSAPSLSQGMVGPSVGGPEEEDDDVPLGILQAHGFPNKNRPPTRTGGSGSAPPTPGSVMGDGAGGALPPFARRLPPDPYFGASLVNPANRETLAFGGNVGGGSVYGGSNAPAVQPPPPGGLVGVIAGEERARAARRGSPNPATGGYGPIPLPGNMMNMPPAMPRSNSMMNVMPPQMGGMMPGMPMGMPGMAPMGMDTQQQMVQMMAMQQQMMQSIIQMQAGQMHAGQPPNFSPSPSMQSLGNGFLNPGGMPRPMSTPANAPGTPNAGRSMSMLQPPPQWGGDGNAHGRSNTMGSNAPPLGYAGSVYNFNLSAPAPGYTPSIAPSERSNVGMPSRYRPVSTMEANVGNGRSHTMTSGMDAVRQGAISPSPLAAAPQAPKSTIRVIDKPKGTPRSPPSRHSADDEDDDAAWAELRKKREARKTKKGTMTSKTPEPALSELYTTME</sequence>
<feature type="region of interest" description="Disordered" evidence="1">
    <location>
        <begin position="814"/>
        <end position="857"/>
    </location>
</feature>
<feature type="compositionally biased region" description="Polar residues" evidence="1">
    <location>
        <begin position="277"/>
        <end position="298"/>
    </location>
</feature>
<dbReference type="PANTHER" id="PTHR42068">
    <property type="entry name" value="YALI0B18964P"/>
    <property type="match status" value="1"/>
</dbReference>
<feature type="compositionally biased region" description="Basic and acidic residues" evidence="1">
    <location>
        <begin position="36"/>
        <end position="47"/>
    </location>
</feature>
<dbReference type="EMBL" id="JBFMKM010000008">
    <property type="protein sequence ID" value="KAL1304955.1"/>
    <property type="molecule type" value="Genomic_DNA"/>
</dbReference>
<feature type="compositionally biased region" description="Basic and acidic residues" evidence="1">
    <location>
        <begin position="374"/>
        <end position="384"/>
    </location>
</feature>
<feature type="compositionally biased region" description="Polar residues" evidence="1">
    <location>
        <begin position="307"/>
        <end position="323"/>
    </location>
</feature>
<evidence type="ECO:0000313" key="3">
    <source>
        <dbReference type="Proteomes" id="UP001562354"/>
    </source>
</evidence>
<feature type="region of interest" description="Disordered" evidence="1">
    <location>
        <begin position="1"/>
        <end position="173"/>
    </location>
</feature>
<feature type="compositionally biased region" description="Acidic residues" evidence="1">
    <location>
        <begin position="499"/>
        <end position="521"/>
    </location>
</feature>
<proteinExistence type="predicted"/>